<evidence type="ECO:0000313" key="1">
    <source>
        <dbReference type="EMBL" id="KIN95344.1"/>
    </source>
</evidence>
<feature type="non-terminal residue" evidence="1">
    <location>
        <position position="1"/>
    </location>
</feature>
<proteinExistence type="predicted"/>
<dbReference type="AlphaFoldDB" id="A0A0C3N2V4"/>
<reference evidence="2" key="2">
    <citation type="submission" date="2015-01" db="EMBL/GenBank/DDBJ databases">
        <title>Evolutionary Origins and Diversification of the Mycorrhizal Mutualists.</title>
        <authorList>
            <consortium name="DOE Joint Genome Institute"/>
            <consortium name="Mycorrhizal Genomics Consortium"/>
            <person name="Kohler A."/>
            <person name="Kuo A."/>
            <person name="Nagy L.G."/>
            <person name="Floudas D."/>
            <person name="Copeland A."/>
            <person name="Barry K.W."/>
            <person name="Cichocki N."/>
            <person name="Veneault-Fourrey C."/>
            <person name="LaButti K."/>
            <person name="Lindquist E.A."/>
            <person name="Lipzen A."/>
            <person name="Lundell T."/>
            <person name="Morin E."/>
            <person name="Murat C."/>
            <person name="Riley R."/>
            <person name="Ohm R."/>
            <person name="Sun H."/>
            <person name="Tunlid A."/>
            <person name="Henrissat B."/>
            <person name="Grigoriev I.V."/>
            <person name="Hibbett D.S."/>
            <person name="Martin F."/>
        </authorList>
    </citation>
    <scope>NUCLEOTIDE SEQUENCE [LARGE SCALE GENOMIC DNA]</scope>
    <source>
        <strain evidence="2">Marx 270</strain>
    </source>
</reference>
<feature type="non-terminal residue" evidence="1">
    <location>
        <position position="65"/>
    </location>
</feature>
<dbReference type="InParanoid" id="A0A0C3N2V4"/>
<sequence>PTTSSNITLPGVILQTYSASTEGIVLTALSAAPFCCHEDLLTMSREKLEGVVRALNEKLPQRMRI</sequence>
<accession>A0A0C3N2V4</accession>
<evidence type="ECO:0000313" key="2">
    <source>
        <dbReference type="Proteomes" id="UP000054217"/>
    </source>
</evidence>
<dbReference type="HOGENOM" id="CLU_201518_0_0_1"/>
<dbReference type="EMBL" id="KN832070">
    <property type="protein sequence ID" value="KIN95344.1"/>
    <property type="molecule type" value="Genomic_DNA"/>
</dbReference>
<gene>
    <name evidence="1" type="ORF">M404DRAFT_106849</name>
</gene>
<name>A0A0C3N2V4_PISTI</name>
<reference evidence="1 2" key="1">
    <citation type="submission" date="2014-04" db="EMBL/GenBank/DDBJ databases">
        <authorList>
            <consortium name="DOE Joint Genome Institute"/>
            <person name="Kuo A."/>
            <person name="Kohler A."/>
            <person name="Costa M.D."/>
            <person name="Nagy L.G."/>
            <person name="Floudas D."/>
            <person name="Copeland A."/>
            <person name="Barry K.W."/>
            <person name="Cichocki N."/>
            <person name="Veneault-Fourrey C."/>
            <person name="LaButti K."/>
            <person name="Lindquist E.A."/>
            <person name="Lipzen A."/>
            <person name="Lundell T."/>
            <person name="Morin E."/>
            <person name="Murat C."/>
            <person name="Sun H."/>
            <person name="Tunlid A."/>
            <person name="Henrissat B."/>
            <person name="Grigoriev I.V."/>
            <person name="Hibbett D.S."/>
            <person name="Martin F."/>
            <person name="Nordberg H.P."/>
            <person name="Cantor M.N."/>
            <person name="Hua S.X."/>
        </authorList>
    </citation>
    <scope>NUCLEOTIDE SEQUENCE [LARGE SCALE GENOMIC DNA]</scope>
    <source>
        <strain evidence="1 2">Marx 270</strain>
    </source>
</reference>
<dbReference type="Proteomes" id="UP000054217">
    <property type="component" value="Unassembled WGS sequence"/>
</dbReference>
<protein>
    <submittedName>
        <fullName evidence="1">Uncharacterized protein</fullName>
    </submittedName>
</protein>
<organism evidence="1 2">
    <name type="scientific">Pisolithus tinctorius Marx 270</name>
    <dbReference type="NCBI Taxonomy" id="870435"/>
    <lineage>
        <taxon>Eukaryota</taxon>
        <taxon>Fungi</taxon>
        <taxon>Dikarya</taxon>
        <taxon>Basidiomycota</taxon>
        <taxon>Agaricomycotina</taxon>
        <taxon>Agaricomycetes</taxon>
        <taxon>Agaricomycetidae</taxon>
        <taxon>Boletales</taxon>
        <taxon>Sclerodermatineae</taxon>
        <taxon>Pisolithaceae</taxon>
        <taxon>Pisolithus</taxon>
    </lineage>
</organism>
<dbReference type="OrthoDB" id="3061698at2759"/>
<keyword evidence="2" id="KW-1185">Reference proteome</keyword>